<keyword evidence="1" id="KW-1133">Transmembrane helix</keyword>
<gene>
    <name evidence="2" type="ORF">BHY_0806</name>
</gene>
<name>A0ABN4C8V8_9SPIR</name>
<evidence type="ECO:0000256" key="1">
    <source>
        <dbReference type="SAM" id="Phobius"/>
    </source>
</evidence>
<reference evidence="2" key="1">
    <citation type="submission" date="2013-02" db="EMBL/GenBank/DDBJ databases">
        <title>Comparative genomics of Borrelia species.</title>
        <authorList>
            <person name="Schwan T.G."/>
            <person name="Raffel S.J."/>
            <person name="Porcella S.F."/>
        </authorList>
    </citation>
    <scope>NUCLEOTIDE SEQUENCE [LARGE SCALE GENOMIC DNA]</scope>
    <source>
        <strain evidence="2">YOR</strain>
    </source>
</reference>
<proteinExistence type="predicted"/>
<keyword evidence="3" id="KW-1185">Reference proteome</keyword>
<organism evidence="2 3">
    <name type="scientific">Borrelia nietonii YOR</name>
    <dbReference type="NCBI Taxonomy" id="1293576"/>
    <lineage>
        <taxon>Bacteria</taxon>
        <taxon>Pseudomonadati</taxon>
        <taxon>Spirochaetota</taxon>
        <taxon>Spirochaetia</taxon>
        <taxon>Spirochaetales</taxon>
        <taxon>Borreliaceae</taxon>
        <taxon>Borrelia</taxon>
        <taxon>Borrelia nietonii</taxon>
    </lineage>
</organism>
<accession>A0ABN4C8V8</accession>
<sequence length="56" mass="6597">MFLTKKIMLSIYTGVISYFIITPIFGETGIVNYKKLNSNLILMKEHIEKLKKYKKL</sequence>
<protein>
    <submittedName>
        <fullName evidence="2">Uncharacterized protein</fullName>
    </submittedName>
</protein>
<dbReference type="EMBL" id="CP004146">
    <property type="protein sequence ID" value="AHH03757.1"/>
    <property type="molecule type" value="Genomic_DNA"/>
</dbReference>
<keyword evidence="1" id="KW-0472">Membrane</keyword>
<dbReference type="Proteomes" id="UP000019269">
    <property type="component" value="Chromosome"/>
</dbReference>
<feature type="transmembrane region" description="Helical" evidence="1">
    <location>
        <begin position="7"/>
        <end position="26"/>
    </location>
</feature>
<keyword evidence="1" id="KW-0812">Transmembrane</keyword>
<evidence type="ECO:0000313" key="2">
    <source>
        <dbReference type="EMBL" id="AHH03757.1"/>
    </source>
</evidence>
<evidence type="ECO:0000313" key="3">
    <source>
        <dbReference type="Proteomes" id="UP000019269"/>
    </source>
</evidence>